<dbReference type="GO" id="GO:0016787">
    <property type="term" value="F:hydrolase activity"/>
    <property type="evidence" value="ECO:0007669"/>
    <property type="project" value="UniProtKB-KW"/>
</dbReference>
<gene>
    <name evidence="2" type="ORF">CVU83_01080</name>
</gene>
<evidence type="ECO:0000313" key="3">
    <source>
        <dbReference type="Proteomes" id="UP000233325"/>
    </source>
</evidence>
<organism evidence="2 3">
    <name type="scientific">Candidatus Falkowbacteria bacterium HGW-Falkowbacteria-2</name>
    <dbReference type="NCBI Taxonomy" id="2013769"/>
    <lineage>
        <taxon>Bacteria</taxon>
        <taxon>Candidatus Falkowiibacteriota</taxon>
    </lineage>
</organism>
<dbReference type="Pfam" id="PF01863">
    <property type="entry name" value="YgjP-like"/>
    <property type="match status" value="1"/>
</dbReference>
<proteinExistence type="predicted"/>
<comment type="caution">
    <text evidence="2">The sequence shown here is derived from an EMBL/GenBank/DDBJ whole genome shotgun (WGS) entry which is preliminary data.</text>
</comment>
<dbReference type="EMBL" id="PHAH01000010">
    <property type="protein sequence ID" value="PKM88810.1"/>
    <property type="molecule type" value="Genomic_DNA"/>
</dbReference>
<dbReference type="AlphaFoldDB" id="A0A2N2E257"/>
<protein>
    <submittedName>
        <fullName evidence="2">Metal-dependent hydrolase</fullName>
    </submittedName>
</protein>
<dbReference type="CDD" id="cd07344">
    <property type="entry name" value="M48_yhfN_like"/>
    <property type="match status" value="1"/>
</dbReference>
<accession>A0A2N2E257</accession>
<feature type="domain" description="YgjP-like metallopeptidase" evidence="1">
    <location>
        <begin position="87"/>
        <end position="182"/>
    </location>
</feature>
<sequence length="183" mass="22076">MPSSIKFTEDIEVRERRVRRAKHLRLSIDASGRVLLTRPFWVSKKAALNFLEEKRTWLEDRWRELSLRPESNFRRGGRAEYLRDKEATRVLVTERLNYFNQFYNYKINRIAIRDQRTRWGSCSKNGGLNFNYRLLHLPPELSDYVILHELCHLGELNHSPAFWDLMKKVMPDYLKRRQVLRKG</sequence>
<name>A0A2N2E257_9BACT</name>
<evidence type="ECO:0000259" key="1">
    <source>
        <dbReference type="Pfam" id="PF01863"/>
    </source>
</evidence>
<dbReference type="InterPro" id="IPR053136">
    <property type="entry name" value="UTP_pyrophosphatase-like"/>
</dbReference>
<evidence type="ECO:0000313" key="2">
    <source>
        <dbReference type="EMBL" id="PKM88810.1"/>
    </source>
</evidence>
<dbReference type="PANTHER" id="PTHR30399">
    <property type="entry name" value="UNCHARACTERIZED PROTEIN YGJP"/>
    <property type="match status" value="1"/>
</dbReference>
<dbReference type="PANTHER" id="PTHR30399:SF1">
    <property type="entry name" value="UTP PYROPHOSPHATASE"/>
    <property type="match status" value="1"/>
</dbReference>
<reference evidence="2 3" key="1">
    <citation type="journal article" date="2017" name="ISME J.">
        <title>Potential for microbial H2 and metal transformations associated with novel bacteria and archaea in deep terrestrial subsurface sediments.</title>
        <authorList>
            <person name="Hernsdorf A.W."/>
            <person name="Amano Y."/>
            <person name="Miyakawa K."/>
            <person name="Ise K."/>
            <person name="Suzuki Y."/>
            <person name="Anantharaman K."/>
            <person name="Probst A."/>
            <person name="Burstein D."/>
            <person name="Thomas B.C."/>
            <person name="Banfield J.F."/>
        </authorList>
    </citation>
    <scope>NUCLEOTIDE SEQUENCE [LARGE SCALE GENOMIC DNA]</scope>
    <source>
        <strain evidence="2">HGW-Falkowbacteria-2</strain>
    </source>
</reference>
<dbReference type="Proteomes" id="UP000233325">
    <property type="component" value="Unassembled WGS sequence"/>
</dbReference>
<dbReference type="Gene3D" id="3.30.2010.10">
    <property type="entry name" value="Metalloproteases ('zincins'), catalytic domain"/>
    <property type="match status" value="1"/>
</dbReference>
<dbReference type="InterPro" id="IPR002725">
    <property type="entry name" value="YgjP-like_metallopeptidase"/>
</dbReference>
<keyword evidence="2" id="KW-0378">Hydrolase</keyword>